<reference evidence="3" key="1">
    <citation type="submission" date="2025-08" db="UniProtKB">
        <authorList>
            <consortium name="RefSeq"/>
        </authorList>
    </citation>
    <scope>IDENTIFICATION</scope>
    <source>
        <tissue evidence="3">Muscle</tissue>
    </source>
</reference>
<evidence type="ECO:0000313" key="2">
    <source>
        <dbReference type="Proteomes" id="UP000504627"/>
    </source>
</evidence>
<dbReference type="Proteomes" id="UP000504627">
    <property type="component" value="Unplaced"/>
</dbReference>
<dbReference type="GeneID" id="114002119"/>
<accession>A0A7R5K363</accession>
<proteinExistence type="predicted"/>
<dbReference type="AlphaFoldDB" id="A0A7R5K363"/>
<feature type="compositionally biased region" description="Polar residues" evidence="1">
    <location>
        <begin position="40"/>
        <end position="55"/>
    </location>
</feature>
<keyword evidence="2" id="KW-1185">Reference proteome</keyword>
<dbReference type="RefSeq" id="XP_039235716.1">
    <property type="nucleotide sequence ID" value="XM_039379782.1"/>
</dbReference>
<feature type="compositionally biased region" description="Basic residues" evidence="1">
    <location>
        <begin position="215"/>
        <end position="232"/>
    </location>
</feature>
<evidence type="ECO:0000313" key="3">
    <source>
        <dbReference type="RefSeq" id="XP_039235716.1"/>
    </source>
</evidence>
<dbReference type="InParanoid" id="A0A7R5K363"/>
<gene>
    <name evidence="3" type="primary">LOC114002119</name>
</gene>
<feature type="compositionally biased region" description="Low complexity" evidence="1">
    <location>
        <begin position="196"/>
        <end position="207"/>
    </location>
</feature>
<feature type="compositionally biased region" description="Polar residues" evidence="1">
    <location>
        <begin position="182"/>
        <end position="191"/>
    </location>
</feature>
<name>A0A7R5K363_9PASS</name>
<evidence type="ECO:0000256" key="1">
    <source>
        <dbReference type="SAM" id="MobiDB-lite"/>
    </source>
</evidence>
<feature type="region of interest" description="Disordered" evidence="1">
    <location>
        <begin position="176"/>
        <end position="232"/>
    </location>
</feature>
<sequence>MEGIGPWWLVPSSPKHHQMLPALTSNTSMEFCNNRRENKASQSSSFTERNNSTSTQWRLPIRSRRGCHATYVGARLAQPTFTGAMPKRKPPVPLRAIEARSGRLRAGSSPSSAAAAAAGMLRSAASGGQRPLQLGGSESGVRGLRQPAGAPGPHSPKHRWPGAFISHPVRFPQIHRLRPLSPGSSPASPRGTTDRAPLSLSLSFPALPEEEGARRGRSSRISPPRRRRHRSD</sequence>
<feature type="region of interest" description="Disordered" evidence="1">
    <location>
        <begin position="122"/>
        <end position="164"/>
    </location>
</feature>
<feature type="region of interest" description="Disordered" evidence="1">
    <location>
        <begin position="36"/>
        <end position="55"/>
    </location>
</feature>
<organism evidence="2 3">
    <name type="scientific">Pipra filicauda</name>
    <name type="common">Wire-tailed manakin</name>
    <dbReference type="NCBI Taxonomy" id="649802"/>
    <lineage>
        <taxon>Eukaryota</taxon>
        <taxon>Metazoa</taxon>
        <taxon>Chordata</taxon>
        <taxon>Craniata</taxon>
        <taxon>Vertebrata</taxon>
        <taxon>Euteleostomi</taxon>
        <taxon>Archelosauria</taxon>
        <taxon>Archosauria</taxon>
        <taxon>Dinosauria</taxon>
        <taxon>Saurischia</taxon>
        <taxon>Theropoda</taxon>
        <taxon>Coelurosauria</taxon>
        <taxon>Aves</taxon>
        <taxon>Neognathae</taxon>
        <taxon>Neoaves</taxon>
        <taxon>Telluraves</taxon>
        <taxon>Australaves</taxon>
        <taxon>Passeriformes</taxon>
        <taxon>Pipridae</taxon>
        <taxon>Pipra</taxon>
    </lineage>
</organism>
<protein>
    <submittedName>
        <fullName evidence="3">Uncharacterized protein LOC114002119</fullName>
    </submittedName>
</protein>